<dbReference type="InterPro" id="IPR002048">
    <property type="entry name" value="EF_hand_dom"/>
</dbReference>
<accession>A0AAN9B420</accession>
<dbReference type="GO" id="GO:0051017">
    <property type="term" value="P:actin filament bundle assembly"/>
    <property type="evidence" value="ECO:0007669"/>
    <property type="project" value="InterPro"/>
</dbReference>
<feature type="domain" description="Calponin-homology (CH)" evidence="5">
    <location>
        <begin position="122"/>
        <end position="238"/>
    </location>
</feature>
<evidence type="ECO:0000313" key="8">
    <source>
        <dbReference type="Proteomes" id="UP001374579"/>
    </source>
</evidence>
<dbReference type="GO" id="GO:0005737">
    <property type="term" value="C:cytoplasm"/>
    <property type="evidence" value="ECO:0007669"/>
    <property type="project" value="TreeGrafter"/>
</dbReference>
<dbReference type="SMART" id="SM00033">
    <property type="entry name" value="CH"/>
    <property type="match status" value="4"/>
</dbReference>
<feature type="domain" description="Calponin-homology (CH)" evidence="5">
    <location>
        <begin position="512"/>
        <end position="618"/>
    </location>
</feature>
<dbReference type="InterPro" id="IPR039959">
    <property type="entry name" value="Fimbrin/Plastin"/>
</dbReference>
<dbReference type="Pfam" id="PF00307">
    <property type="entry name" value="CH"/>
    <property type="match status" value="4"/>
</dbReference>
<dbReference type="AlphaFoldDB" id="A0AAN9B420"/>
<dbReference type="InterPro" id="IPR011992">
    <property type="entry name" value="EF-hand-dom_pair"/>
</dbReference>
<dbReference type="EMBL" id="JBAMIC010000012">
    <property type="protein sequence ID" value="KAK7098895.1"/>
    <property type="molecule type" value="Genomic_DNA"/>
</dbReference>
<dbReference type="PANTHER" id="PTHR19961">
    <property type="entry name" value="FIMBRIN/PLASTIN"/>
    <property type="match status" value="1"/>
</dbReference>
<dbReference type="PROSITE" id="PS00020">
    <property type="entry name" value="ACTININ_2"/>
    <property type="match status" value="1"/>
</dbReference>
<dbReference type="CDD" id="cd21298">
    <property type="entry name" value="CH_PLS_rpt3"/>
    <property type="match status" value="1"/>
</dbReference>
<dbReference type="Gene3D" id="1.10.418.10">
    <property type="entry name" value="Calponin-like domain"/>
    <property type="match status" value="4"/>
</dbReference>
<comment type="caution">
    <text evidence="7">The sequence shown here is derived from an EMBL/GenBank/DDBJ whole genome shotgun (WGS) entry which is preliminary data.</text>
</comment>
<evidence type="ECO:0000256" key="2">
    <source>
        <dbReference type="ARBA" id="ARBA00022737"/>
    </source>
</evidence>
<evidence type="ECO:0008006" key="9">
    <source>
        <dbReference type="Google" id="ProtNLM"/>
    </source>
</evidence>
<dbReference type="SUPFAM" id="SSF47473">
    <property type="entry name" value="EF-hand"/>
    <property type="match status" value="1"/>
</dbReference>
<name>A0AAN9B420_9CAEN</name>
<dbReference type="InterPro" id="IPR001589">
    <property type="entry name" value="Actinin_actin-bd_CS"/>
</dbReference>
<evidence type="ECO:0000259" key="5">
    <source>
        <dbReference type="PROSITE" id="PS50021"/>
    </source>
</evidence>
<organism evidence="7 8">
    <name type="scientific">Littorina saxatilis</name>
    <dbReference type="NCBI Taxonomy" id="31220"/>
    <lineage>
        <taxon>Eukaryota</taxon>
        <taxon>Metazoa</taxon>
        <taxon>Spiralia</taxon>
        <taxon>Lophotrochozoa</taxon>
        <taxon>Mollusca</taxon>
        <taxon>Gastropoda</taxon>
        <taxon>Caenogastropoda</taxon>
        <taxon>Littorinimorpha</taxon>
        <taxon>Littorinoidea</taxon>
        <taxon>Littorinidae</taxon>
        <taxon>Littorina</taxon>
    </lineage>
</organism>
<dbReference type="GO" id="GO:0051639">
    <property type="term" value="P:actin filament network formation"/>
    <property type="evidence" value="ECO:0007669"/>
    <property type="project" value="TreeGrafter"/>
</dbReference>
<dbReference type="Gene3D" id="1.10.238.10">
    <property type="entry name" value="EF-hand"/>
    <property type="match status" value="1"/>
</dbReference>
<sequence length="633" mass="70882">MASKRNTVALEDDQLAELRATFDSIDDDNNGYITVKELDTALKAVGLNLPGYEVRELVGKYDTKDADGRLDMEEFQKLYINEKSKRDIGHTFKKVVTTRQGVATIGGTSYASSEGTTHTVKAGEQKAFTEWINRHLADDPDCNHLLPLDPDGKDIFAKVSDGILLCKLINHSVPNTIDERTINKQNLSLYRRHENLTLAVNSASAIGCSTVNIGPEDLAAGKPHLVLGLLWQIIRIGLLSDINLAHHPGLVNLLLEGESIEDFMRLSPEQILLRWVNYHLGRAGIDRQIHNFGEDIKDSEAYTYLLHQIAPNGSGVALSPLGVNDQHQRAECMLQEADKINCRSFVGPSDVVAGNQKLNLAFVANLFNNYPALDKPAEDVELDMREESREEKTYRNWMNSLGVSPYVHYLYSDLYDGLVIFQLYDYIQPGLVDWNRVIRKFNKMKANFERIENCNYAVELGPQVKLVKMKLVGIAGKDIHDGNAVLTLGLVWQLMRAYTLAILSKIAENDKPISDNEIIEWVNSKLEKSHRISSFQDSKLNDGVIVAKVIEQIKPGIVNWDNINLNAKEYDERLANARYAIGLARKIGAGVYALPEDIVEVKPKMLLTVFACLMMRDLSARNVTKGNTAENSH</sequence>
<dbReference type="InterPro" id="IPR018247">
    <property type="entry name" value="EF_Hand_1_Ca_BS"/>
</dbReference>
<feature type="domain" description="EF-hand" evidence="6">
    <location>
        <begin position="13"/>
        <end position="48"/>
    </location>
</feature>
<keyword evidence="2" id="KW-0677">Repeat</keyword>
<dbReference type="CDD" id="cd21301">
    <property type="entry name" value="CH_PLS_rpt4"/>
    <property type="match status" value="1"/>
</dbReference>
<dbReference type="FunFam" id="1.10.418.10:FF:000042">
    <property type="entry name" value="Fimbrin, putative"/>
    <property type="match status" value="1"/>
</dbReference>
<keyword evidence="1" id="KW-0479">Metal-binding</keyword>
<dbReference type="FunFam" id="1.10.418.10:FF:000010">
    <property type="entry name" value="Plastin-3 isoform 1"/>
    <property type="match status" value="1"/>
</dbReference>
<dbReference type="GO" id="GO:0005509">
    <property type="term" value="F:calcium ion binding"/>
    <property type="evidence" value="ECO:0007669"/>
    <property type="project" value="InterPro"/>
</dbReference>
<keyword evidence="3" id="KW-0106">Calcium</keyword>
<evidence type="ECO:0000256" key="4">
    <source>
        <dbReference type="ARBA" id="ARBA00023203"/>
    </source>
</evidence>
<dbReference type="CDD" id="cd00051">
    <property type="entry name" value="EFh"/>
    <property type="match status" value="1"/>
</dbReference>
<protein>
    <recommendedName>
        <fullName evidence="9">Fimbrin</fullName>
    </recommendedName>
</protein>
<evidence type="ECO:0000256" key="1">
    <source>
        <dbReference type="ARBA" id="ARBA00022723"/>
    </source>
</evidence>
<dbReference type="FunFam" id="1.10.418.10:FF:000031">
    <property type="entry name" value="Fimbrin-2 like"/>
    <property type="match status" value="1"/>
</dbReference>
<feature type="domain" description="Calponin-homology (CH)" evidence="5">
    <location>
        <begin position="266"/>
        <end position="371"/>
    </location>
</feature>
<dbReference type="PROSITE" id="PS50021">
    <property type="entry name" value="CH"/>
    <property type="match status" value="4"/>
</dbReference>
<dbReference type="CDD" id="cd21295">
    <property type="entry name" value="CH_PLS_rpt2"/>
    <property type="match status" value="1"/>
</dbReference>
<keyword evidence="4" id="KW-0009">Actin-binding</keyword>
<dbReference type="Pfam" id="PF13499">
    <property type="entry name" value="EF-hand_7"/>
    <property type="match status" value="1"/>
</dbReference>
<dbReference type="Proteomes" id="UP001374579">
    <property type="component" value="Unassembled WGS sequence"/>
</dbReference>
<keyword evidence="8" id="KW-1185">Reference proteome</keyword>
<dbReference type="FunFam" id="1.10.238.10:FF:000263">
    <property type="entry name" value="plastin-1 isoform X2"/>
    <property type="match status" value="1"/>
</dbReference>
<dbReference type="GO" id="GO:0051015">
    <property type="term" value="F:actin filament binding"/>
    <property type="evidence" value="ECO:0007669"/>
    <property type="project" value="InterPro"/>
</dbReference>
<gene>
    <name evidence="7" type="ORF">V1264_003112</name>
</gene>
<dbReference type="FunFam" id="1.10.418.10:FF:000066">
    <property type="entry name" value="plastin-1 isoform X2"/>
    <property type="match status" value="1"/>
</dbReference>
<dbReference type="PANTHER" id="PTHR19961:SF18">
    <property type="entry name" value="FI19014P1"/>
    <property type="match status" value="1"/>
</dbReference>
<reference evidence="7 8" key="1">
    <citation type="submission" date="2024-02" db="EMBL/GenBank/DDBJ databases">
        <title>Chromosome-scale genome assembly of the rough periwinkle Littorina saxatilis.</title>
        <authorList>
            <person name="De Jode A."/>
            <person name="Faria R."/>
            <person name="Formenti G."/>
            <person name="Sims Y."/>
            <person name="Smith T.P."/>
            <person name="Tracey A."/>
            <person name="Wood J.M.D."/>
            <person name="Zagrodzka Z.B."/>
            <person name="Johannesson K."/>
            <person name="Butlin R.K."/>
            <person name="Leder E.H."/>
        </authorList>
    </citation>
    <scope>NUCLEOTIDE SEQUENCE [LARGE SCALE GENOMIC DNA]</scope>
    <source>
        <strain evidence="7">Snail1</strain>
        <tissue evidence="7">Muscle</tissue>
    </source>
</reference>
<dbReference type="SUPFAM" id="SSF47576">
    <property type="entry name" value="Calponin-homology domain, CH-domain"/>
    <property type="match status" value="1"/>
</dbReference>
<proteinExistence type="predicted"/>
<evidence type="ECO:0000259" key="6">
    <source>
        <dbReference type="PROSITE" id="PS50222"/>
    </source>
</evidence>
<dbReference type="CDD" id="cd21292">
    <property type="entry name" value="CH_PLS_rpt1"/>
    <property type="match status" value="1"/>
</dbReference>
<dbReference type="PROSITE" id="PS50222">
    <property type="entry name" value="EF_HAND_2"/>
    <property type="match status" value="1"/>
</dbReference>
<dbReference type="GO" id="GO:0032432">
    <property type="term" value="C:actin filament bundle"/>
    <property type="evidence" value="ECO:0007669"/>
    <property type="project" value="TreeGrafter"/>
</dbReference>
<dbReference type="SMART" id="SM00054">
    <property type="entry name" value="EFh"/>
    <property type="match status" value="2"/>
</dbReference>
<dbReference type="InterPro" id="IPR036872">
    <property type="entry name" value="CH_dom_sf"/>
</dbReference>
<dbReference type="PROSITE" id="PS00018">
    <property type="entry name" value="EF_HAND_1"/>
    <property type="match status" value="1"/>
</dbReference>
<evidence type="ECO:0000256" key="3">
    <source>
        <dbReference type="ARBA" id="ARBA00022837"/>
    </source>
</evidence>
<dbReference type="InterPro" id="IPR001715">
    <property type="entry name" value="CH_dom"/>
</dbReference>
<feature type="domain" description="Calponin-homology (CH)" evidence="5">
    <location>
        <begin position="388"/>
        <end position="499"/>
    </location>
</feature>
<dbReference type="PROSITE" id="PS00019">
    <property type="entry name" value="ACTININ_1"/>
    <property type="match status" value="2"/>
</dbReference>
<dbReference type="GO" id="GO:0005884">
    <property type="term" value="C:actin filament"/>
    <property type="evidence" value="ECO:0007669"/>
    <property type="project" value="TreeGrafter"/>
</dbReference>
<evidence type="ECO:0000313" key="7">
    <source>
        <dbReference type="EMBL" id="KAK7098895.1"/>
    </source>
</evidence>